<gene>
    <name evidence="2" type="ORF">KIN20_011848</name>
</gene>
<feature type="compositionally biased region" description="Basic and acidic residues" evidence="1">
    <location>
        <begin position="17"/>
        <end position="29"/>
    </location>
</feature>
<keyword evidence="3" id="KW-1185">Reference proteome</keyword>
<feature type="region of interest" description="Disordered" evidence="1">
    <location>
        <begin position="1"/>
        <end position="29"/>
    </location>
</feature>
<evidence type="ECO:0000313" key="3">
    <source>
        <dbReference type="Proteomes" id="UP001196413"/>
    </source>
</evidence>
<reference evidence="2" key="1">
    <citation type="submission" date="2021-06" db="EMBL/GenBank/DDBJ databases">
        <title>Parelaphostrongylus tenuis whole genome reference sequence.</title>
        <authorList>
            <person name="Garwood T.J."/>
            <person name="Larsen P.A."/>
            <person name="Fountain-Jones N.M."/>
            <person name="Garbe J.R."/>
            <person name="Macchietto M.G."/>
            <person name="Kania S.A."/>
            <person name="Gerhold R.W."/>
            <person name="Richards J.E."/>
            <person name="Wolf T.M."/>
        </authorList>
    </citation>
    <scope>NUCLEOTIDE SEQUENCE</scope>
    <source>
        <strain evidence="2">MNPRO001-30</strain>
        <tissue evidence="2">Meninges</tissue>
    </source>
</reference>
<protein>
    <submittedName>
        <fullName evidence="2">Uncharacterized protein</fullName>
    </submittedName>
</protein>
<name>A0AAD5MDK1_PARTN</name>
<organism evidence="2 3">
    <name type="scientific">Parelaphostrongylus tenuis</name>
    <name type="common">Meningeal worm</name>
    <dbReference type="NCBI Taxonomy" id="148309"/>
    <lineage>
        <taxon>Eukaryota</taxon>
        <taxon>Metazoa</taxon>
        <taxon>Ecdysozoa</taxon>
        <taxon>Nematoda</taxon>
        <taxon>Chromadorea</taxon>
        <taxon>Rhabditida</taxon>
        <taxon>Rhabditina</taxon>
        <taxon>Rhabditomorpha</taxon>
        <taxon>Strongyloidea</taxon>
        <taxon>Metastrongylidae</taxon>
        <taxon>Parelaphostrongylus</taxon>
    </lineage>
</organism>
<accession>A0AAD5MDK1</accession>
<proteinExistence type="predicted"/>
<dbReference type="AlphaFoldDB" id="A0AAD5MDK1"/>
<dbReference type="Proteomes" id="UP001196413">
    <property type="component" value="Unassembled WGS sequence"/>
</dbReference>
<dbReference type="EMBL" id="JAHQIW010002236">
    <property type="protein sequence ID" value="KAJ1354803.1"/>
    <property type="molecule type" value="Genomic_DNA"/>
</dbReference>
<comment type="caution">
    <text evidence="2">The sequence shown here is derived from an EMBL/GenBank/DDBJ whole genome shotgun (WGS) entry which is preliminary data.</text>
</comment>
<evidence type="ECO:0000256" key="1">
    <source>
        <dbReference type="SAM" id="MobiDB-lite"/>
    </source>
</evidence>
<evidence type="ECO:0000313" key="2">
    <source>
        <dbReference type="EMBL" id="KAJ1354803.1"/>
    </source>
</evidence>
<sequence length="111" mass="12784">MQTSSWKATQAMGGQICDKRHPSTSADGKEFGVTEWTSRIAMIETDHHHGRQLRERKRMEAMVGSTLPVKADRPRIPLREGYRMDFPPDVHPEIQTYINVPLRVGSSKRRR</sequence>